<dbReference type="Gene3D" id="2.30.30.100">
    <property type="match status" value="1"/>
</dbReference>
<dbReference type="PANTHER" id="PTHR21196">
    <property type="entry name" value="U7 SNRNA-ASSOCIATED SM-LIKE PROTEIN LSM10"/>
    <property type="match status" value="1"/>
</dbReference>
<name>A0AAD7Z166_MYTSE</name>
<organism evidence="3 4">
    <name type="scientific">Mythimna separata</name>
    <name type="common">Oriental armyworm</name>
    <name type="synonym">Pseudaletia separata</name>
    <dbReference type="NCBI Taxonomy" id="271217"/>
    <lineage>
        <taxon>Eukaryota</taxon>
        <taxon>Metazoa</taxon>
        <taxon>Ecdysozoa</taxon>
        <taxon>Arthropoda</taxon>
        <taxon>Hexapoda</taxon>
        <taxon>Insecta</taxon>
        <taxon>Pterygota</taxon>
        <taxon>Neoptera</taxon>
        <taxon>Endopterygota</taxon>
        <taxon>Lepidoptera</taxon>
        <taxon>Glossata</taxon>
        <taxon>Ditrysia</taxon>
        <taxon>Noctuoidea</taxon>
        <taxon>Noctuidae</taxon>
        <taxon>Noctuinae</taxon>
        <taxon>Hadenini</taxon>
        <taxon>Mythimna</taxon>
    </lineage>
</organism>
<dbReference type="InterPro" id="IPR001163">
    <property type="entry name" value="Sm_dom_euk/arc"/>
</dbReference>
<dbReference type="GO" id="GO:0006398">
    <property type="term" value="P:mRNA 3'-end processing by stem-loop binding and cleavage"/>
    <property type="evidence" value="ECO:0007669"/>
    <property type="project" value="TreeGrafter"/>
</dbReference>
<dbReference type="AlphaFoldDB" id="A0AAD7Z166"/>
<dbReference type="Proteomes" id="UP001231518">
    <property type="component" value="Chromosome 5"/>
</dbReference>
<evidence type="ECO:0000256" key="1">
    <source>
        <dbReference type="SAM" id="MobiDB-lite"/>
    </source>
</evidence>
<dbReference type="GO" id="GO:0016604">
    <property type="term" value="C:nuclear body"/>
    <property type="evidence" value="ECO:0007669"/>
    <property type="project" value="TreeGrafter"/>
</dbReference>
<reference evidence="3" key="1">
    <citation type="submission" date="2023-03" db="EMBL/GenBank/DDBJ databases">
        <title>Chromosome-level genomes of two armyworms, Mythimna separata and Mythimna loreyi, provide insights into the biosynthesis and reception of sex pheromones.</title>
        <authorList>
            <person name="Zhao H."/>
        </authorList>
    </citation>
    <scope>NUCLEOTIDE SEQUENCE</scope>
    <source>
        <strain evidence="3">BeijingLab</strain>
        <tissue evidence="3">Pupa</tissue>
    </source>
</reference>
<sequence>MFVGTSREKFFYHNTLLCLVRAMQGKNITVDLRNNDSYVCGHVDNVDGYMNISFSNAVYCDPQGNEYLFENLFLQGRNIRYVHVPEATSILTTIRNELGENKKPRPNKKDVSTSRKVKKAVKQHMETVASLGLNE</sequence>
<dbReference type="InterPro" id="IPR010920">
    <property type="entry name" value="LSM_dom_sf"/>
</dbReference>
<dbReference type="Pfam" id="PF01423">
    <property type="entry name" value="LSM"/>
    <property type="match status" value="1"/>
</dbReference>
<evidence type="ECO:0000259" key="2">
    <source>
        <dbReference type="SMART" id="SM00651"/>
    </source>
</evidence>
<evidence type="ECO:0000313" key="4">
    <source>
        <dbReference type="Proteomes" id="UP001231518"/>
    </source>
</evidence>
<dbReference type="GO" id="GO:0071209">
    <property type="term" value="F:U7 snRNA binding"/>
    <property type="evidence" value="ECO:0007669"/>
    <property type="project" value="TreeGrafter"/>
</dbReference>
<dbReference type="SUPFAM" id="SSF50182">
    <property type="entry name" value="Sm-like ribonucleoproteins"/>
    <property type="match status" value="1"/>
</dbReference>
<dbReference type="EMBL" id="JARGEI010000003">
    <property type="protein sequence ID" value="KAJ8734029.1"/>
    <property type="molecule type" value="Genomic_DNA"/>
</dbReference>
<gene>
    <name evidence="3" type="ORF">PYW07_014580</name>
</gene>
<dbReference type="GO" id="GO:0071254">
    <property type="term" value="C:cytoplasmic U snRNP body"/>
    <property type="evidence" value="ECO:0007669"/>
    <property type="project" value="TreeGrafter"/>
</dbReference>
<feature type="domain" description="Sm" evidence="2">
    <location>
        <begin position="18"/>
        <end position="84"/>
    </location>
</feature>
<protein>
    <recommendedName>
        <fullName evidence="2">Sm domain-containing protein</fullName>
    </recommendedName>
</protein>
<feature type="region of interest" description="Disordered" evidence="1">
    <location>
        <begin position="98"/>
        <end position="123"/>
    </location>
</feature>
<dbReference type="SMART" id="SM00651">
    <property type="entry name" value="Sm"/>
    <property type="match status" value="1"/>
</dbReference>
<comment type="caution">
    <text evidence="3">The sequence shown here is derived from an EMBL/GenBank/DDBJ whole genome shotgun (WGS) entry which is preliminary data.</text>
</comment>
<dbReference type="GO" id="GO:0071208">
    <property type="term" value="F:histone pre-mRNA DCP binding"/>
    <property type="evidence" value="ECO:0007669"/>
    <property type="project" value="TreeGrafter"/>
</dbReference>
<proteinExistence type="predicted"/>
<accession>A0AAD7Z166</accession>
<evidence type="ECO:0000313" key="3">
    <source>
        <dbReference type="EMBL" id="KAJ8734029.1"/>
    </source>
</evidence>
<keyword evidence="4" id="KW-1185">Reference proteome</keyword>
<dbReference type="InterPro" id="IPR052840">
    <property type="entry name" value="U7_snRNA_Sm-like"/>
</dbReference>
<dbReference type="PANTHER" id="PTHR21196:SF1">
    <property type="entry name" value="U7 SNRNA-ASSOCIATED SM-LIKE PROTEIN LSM10"/>
    <property type="match status" value="1"/>
</dbReference>
<dbReference type="CDD" id="cd01733">
    <property type="entry name" value="LSm10"/>
    <property type="match status" value="1"/>
</dbReference>
<feature type="compositionally biased region" description="Basic and acidic residues" evidence="1">
    <location>
        <begin position="98"/>
        <end position="113"/>
    </location>
</feature>